<dbReference type="InterPro" id="IPR006115">
    <property type="entry name" value="6PGDH_NADP-bd"/>
</dbReference>
<dbReference type="InterPro" id="IPR029154">
    <property type="entry name" value="HIBADH-like_NADP-bd"/>
</dbReference>
<dbReference type="InterPro" id="IPR008927">
    <property type="entry name" value="6-PGluconate_DH-like_C_sf"/>
</dbReference>
<feature type="domain" description="6-phosphogluconate dehydrogenase NADP-binding" evidence="9">
    <location>
        <begin position="71"/>
        <end position="230"/>
    </location>
</feature>
<evidence type="ECO:0000256" key="6">
    <source>
        <dbReference type="ARBA" id="ARBA00052582"/>
    </source>
</evidence>
<dbReference type="Pfam" id="PF03446">
    <property type="entry name" value="NAD_binding_2"/>
    <property type="match status" value="1"/>
</dbReference>
<keyword evidence="3" id="KW-0560">Oxidoreductase</keyword>
<dbReference type="InterPro" id="IPR013328">
    <property type="entry name" value="6PGD_dom2"/>
</dbReference>
<dbReference type="InterPro" id="IPR051265">
    <property type="entry name" value="HIBADH-related_NP60_sf"/>
</dbReference>
<evidence type="ECO:0000256" key="1">
    <source>
        <dbReference type="ARBA" id="ARBA00007598"/>
    </source>
</evidence>
<evidence type="ECO:0000259" key="9">
    <source>
        <dbReference type="Pfam" id="PF03446"/>
    </source>
</evidence>
<name>A0A2P2KRN7_RHIMU</name>
<dbReference type="GO" id="GO:0050661">
    <property type="term" value="F:NADP binding"/>
    <property type="evidence" value="ECO:0007669"/>
    <property type="project" value="InterPro"/>
</dbReference>
<evidence type="ECO:0000256" key="4">
    <source>
        <dbReference type="ARBA" id="ARBA00023016"/>
    </source>
</evidence>
<evidence type="ECO:0000256" key="2">
    <source>
        <dbReference type="ARBA" id="ARBA00022857"/>
    </source>
</evidence>
<dbReference type="InterPro" id="IPR036291">
    <property type="entry name" value="NAD(P)-bd_dom_sf"/>
</dbReference>
<keyword evidence="5" id="KW-0520">NAD</keyword>
<protein>
    <submittedName>
        <fullName evidence="11">Uncharacterized protein MANES_11G025200</fullName>
    </submittedName>
</protein>
<dbReference type="GO" id="GO:0030267">
    <property type="term" value="F:glyoxylate reductase (NADPH) activity"/>
    <property type="evidence" value="ECO:0007669"/>
    <property type="project" value="UniProtKB-EC"/>
</dbReference>
<evidence type="ECO:0000313" key="11">
    <source>
        <dbReference type="EMBL" id="MBX08398.1"/>
    </source>
</evidence>
<comment type="similarity">
    <text evidence="1">Belongs to the HIBADH-related family. NP60 subfamily.</text>
</comment>
<dbReference type="GO" id="GO:0051287">
    <property type="term" value="F:NAD binding"/>
    <property type="evidence" value="ECO:0007669"/>
    <property type="project" value="InterPro"/>
</dbReference>
<dbReference type="Pfam" id="PF14833">
    <property type="entry name" value="NAD_binding_11"/>
    <property type="match status" value="1"/>
</dbReference>
<evidence type="ECO:0000256" key="5">
    <source>
        <dbReference type="ARBA" id="ARBA00023027"/>
    </source>
</evidence>
<dbReference type="GO" id="GO:0009507">
    <property type="term" value="C:chloroplast"/>
    <property type="evidence" value="ECO:0007669"/>
    <property type="project" value="TreeGrafter"/>
</dbReference>
<organism evidence="11">
    <name type="scientific">Rhizophora mucronata</name>
    <name type="common">Asiatic mangrove</name>
    <dbReference type="NCBI Taxonomy" id="61149"/>
    <lineage>
        <taxon>Eukaryota</taxon>
        <taxon>Viridiplantae</taxon>
        <taxon>Streptophyta</taxon>
        <taxon>Embryophyta</taxon>
        <taxon>Tracheophyta</taxon>
        <taxon>Spermatophyta</taxon>
        <taxon>Magnoliopsida</taxon>
        <taxon>eudicotyledons</taxon>
        <taxon>Gunneridae</taxon>
        <taxon>Pentapetalae</taxon>
        <taxon>rosids</taxon>
        <taxon>fabids</taxon>
        <taxon>Malpighiales</taxon>
        <taxon>Rhizophoraceae</taxon>
        <taxon>Rhizophora</taxon>
    </lineage>
</organism>
<keyword evidence="2" id="KW-0521">NADP</keyword>
<comment type="catalytic activity">
    <reaction evidence="6">
        <text>4-hydroxybutanoate + NADP(+) = succinate semialdehyde + NADPH + H(+)</text>
        <dbReference type="Rhea" id="RHEA:26381"/>
        <dbReference type="ChEBI" id="CHEBI:15378"/>
        <dbReference type="ChEBI" id="CHEBI:16724"/>
        <dbReference type="ChEBI" id="CHEBI:57706"/>
        <dbReference type="ChEBI" id="CHEBI:57783"/>
        <dbReference type="ChEBI" id="CHEBI:58349"/>
        <dbReference type="EC" id="1.1.1.n11"/>
    </reaction>
</comment>
<dbReference type="Gene3D" id="1.10.1040.10">
    <property type="entry name" value="N-(1-d-carboxylethyl)-l-norvaline Dehydrogenase, domain 2"/>
    <property type="match status" value="1"/>
</dbReference>
<dbReference type="FunFam" id="1.10.1040.10:FF:000016">
    <property type="entry name" value="Glyoxylate/succinic semialdehyde reductase 2"/>
    <property type="match status" value="1"/>
</dbReference>
<proteinExistence type="inferred from homology"/>
<dbReference type="PANTHER" id="PTHR43580:SF2">
    <property type="entry name" value="CYTOKINE-LIKE NUCLEAR FACTOR N-PAC"/>
    <property type="match status" value="1"/>
</dbReference>
<reference evidence="11" key="1">
    <citation type="submission" date="2018-02" db="EMBL/GenBank/DDBJ databases">
        <title>Rhizophora mucronata_Transcriptome.</title>
        <authorList>
            <person name="Meera S.P."/>
            <person name="Sreeshan A."/>
            <person name="Augustine A."/>
        </authorList>
    </citation>
    <scope>NUCLEOTIDE SEQUENCE</scope>
    <source>
        <tissue evidence="11">Leaf</tissue>
    </source>
</reference>
<evidence type="ECO:0000256" key="7">
    <source>
        <dbReference type="ARBA" id="ARBA00052769"/>
    </source>
</evidence>
<sequence>MTLLLVKTSHQLLSSAAMATCSSFCSHFPSINFRAFPISSFPTKQPFSVSFKAFSARASSGPAKADEQPLSIGFLGIGIMGYPMAQNLIKAGCDVTVWNRTKGKCDPLTSMGAKYRPSPEEVAAACDVTFAMLADPESAVEVAFGNQGAASGMSPGKGYVDVSTVDGGASRLISGHIKATGASFLEAPVSGSKKPAEDGQLIFLTAGDKSLYEKVSPFLDVMGKSRFYLGEVGNGAAMKLIVNMVMGSMMATFSEGLLLSEKVGLDPSVLVEVVSQGAISAPMYSLKGPSMIKSQYPTAFPLKHQQKDLRLALGLAESVSQPTPIAAAANELYKVAKSYGLGDDDFSAVIEALKSKLQS</sequence>
<dbReference type="SUPFAM" id="SSF48179">
    <property type="entry name" value="6-phosphogluconate dehydrogenase C-terminal domain-like"/>
    <property type="match status" value="1"/>
</dbReference>
<dbReference type="EMBL" id="GGEC01027914">
    <property type="protein sequence ID" value="MBX08398.1"/>
    <property type="molecule type" value="Transcribed_RNA"/>
</dbReference>
<evidence type="ECO:0000259" key="10">
    <source>
        <dbReference type="Pfam" id="PF14833"/>
    </source>
</evidence>
<keyword evidence="4" id="KW-0346">Stress response</keyword>
<dbReference type="Gene3D" id="3.40.50.720">
    <property type="entry name" value="NAD(P)-binding Rossmann-like Domain"/>
    <property type="match status" value="1"/>
</dbReference>
<dbReference type="AlphaFoldDB" id="A0A2P2KRN7"/>
<comment type="function">
    <text evidence="8">Catalyzes the NADPH-dependent reduction of glyoxylate to glycolate as well as succinic semialdehyde (SSA) to gamma-hydroxybutyrate in vitro. May function in redox homeostasis and play a role in oxidative stress tolerance by detoxifying glyoxylate and SSA generated in glycolate metabolism and GABA metabolism, respectively.</text>
</comment>
<dbReference type="PANTHER" id="PTHR43580">
    <property type="entry name" value="OXIDOREDUCTASE GLYR1-RELATED"/>
    <property type="match status" value="1"/>
</dbReference>
<accession>A0A2P2KRN7</accession>
<evidence type="ECO:0000256" key="3">
    <source>
        <dbReference type="ARBA" id="ARBA00023002"/>
    </source>
</evidence>
<dbReference type="FunFam" id="3.40.50.720:FF:000058">
    <property type="entry name" value="Putative oxidoreductase GLYR1 homolog"/>
    <property type="match status" value="1"/>
</dbReference>
<dbReference type="SUPFAM" id="SSF51735">
    <property type="entry name" value="NAD(P)-binding Rossmann-fold domains"/>
    <property type="match status" value="1"/>
</dbReference>
<comment type="catalytic activity">
    <reaction evidence="7">
        <text>glycolate + NADP(+) = glyoxylate + NADPH + H(+)</text>
        <dbReference type="Rhea" id="RHEA:10992"/>
        <dbReference type="ChEBI" id="CHEBI:15378"/>
        <dbReference type="ChEBI" id="CHEBI:29805"/>
        <dbReference type="ChEBI" id="CHEBI:36655"/>
        <dbReference type="ChEBI" id="CHEBI:57783"/>
        <dbReference type="ChEBI" id="CHEBI:58349"/>
        <dbReference type="EC" id="1.1.1.79"/>
    </reaction>
</comment>
<feature type="domain" description="3-hydroxyisobutyrate dehydrogenase-like NAD-binding" evidence="10">
    <location>
        <begin position="233"/>
        <end position="352"/>
    </location>
</feature>
<evidence type="ECO:0000256" key="8">
    <source>
        <dbReference type="ARBA" id="ARBA00056683"/>
    </source>
</evidence>